<evidence type="ECO:0000313" key="2">
    <source>
        <dbReference type="EMBL" id="CAF1347486.1"/>
    </source>
</evidence>
<keyword evidence="5" id="KW-1185">Reference proteome</keyword>
<evidence type="ECO:0000313" key="4">
    <source>
        <dbReference type="Proteomes" id="UP000663854"/>
    </source>
</evidence>
<evidence type="ECO:0000313" key="5">
    <source>
        <dbReference type="Proteomes" id="UP000663870"/>
    </source>
</evidence>
<dbReference type="Proteomes" id="UP000663870">
    <property type="component" value="Unassembled WGS sequence"/>
</dbReference>
<name>A0A815H5B5_9BILA</name>
<protein>
    <recommendedName>
        <fullName evidence="1">SAM-dependent MTase TRM10-type domain-containing protein</fullName>
    </recommendedName>
</protein>
<dbReference type="EMBL" id="CAJNOL010005118">
    <property type="protein sequence ID" value="CAF1600029.1"/>
    <property type="molecule type" value="Genomic_DNA"/>
</dbReference>
<dbReference type="EMBL" id="CAJNOH010003753">
    <property type="protein sequence ID" value="CAF1347486.1"/>
    <property type="molecule type" value="Genomic_DNA"/>
</dbReference>
<dbReference type="Proteomes" id="UP000663854">
    <property type="component" value="Unassembled WGS sequence"/>
</dbReference>
<comment type="caution">
    <text evidence="2">The sequence shown here is derived from an EMBL/GenBank/DDBJ whole genome shotgun (WGS) entry which is preliminary data.</text>
</comment>
<accession>A0A815H5B5</accession>
<sequence length="83" mass="9867">MIVVQQFKIHHQKLPLEKYLVFYSTSSDALAFREVYNILLTLKYTDNNWIKTIRYVLKRNVATRVEKVAKKEEDSEIESLKSC</sequence>
<dbReference type="PROSITE" id="PS51675">
    <property type="entry name" value="SAM_MT_TRM10"/>
    <property type="match status" value="1"/>
</dbReference>
<gene>
    <name evidence="3" type="ORF">JXQ802_LOCUS48196</name>
    <name evidence="2" type="ORF">PYM288_LOCUS32211</name>
</gene>
<evidence type="ECO:0000259" key="1">
    <source>
        <dbReference type="PROSITE" id="PS51675"/>
    </source>
</evidence>
<organism evidence="2 4">
    <name type="scientific">Rotaria sordida</name>
    <dbReference type="NCBI Taxonomy" id="392033"/>
    <lineage>
        <taxon>Eukaryota</taxon>
        <taxon>Metazoa</taxon>
        <taxon>Spiralia</taxon>
        <taxon>Gnathifera</taxon>
        <taxon>Rotifera</taxon>
        <taxon>Eurotatoria</taxon>
        <taxon>Bdelloidea</taxon>
        <taxon>Philodinida</taxon>
        <taxon>Philodinidae</taxon>
        <taxon>Rotaria</taxon>
    </lineage>
</organism>
<dbReference type="InterPro" id="IPR028564">
    <property type="entry name" value="MT_TRM10-typ"/>
</dbReference>
<proteinExistence type="predicted"/>
<feature type="domain" description="SAM-dependent MTase TRM10-type" evidence="1">
    <location>
        <begin position="1"/>
        <end position="63"/>
    </location>
</feature>
<reference evidence="2" key="1">
    <citation type="submission" date="2021-02" db="EMBL/GenBank/DDBJ databases">
        <authorList>
            <person name="Nowell W R."/>
        </authorList>
    </citation>
    <scope>NUCLEOTIDE SEQUENCE</scope>
</reference>
<evidence type="ECO:0000313" key="3">
    <source>
        <dbReference type="EMBL" id="CAF1600029.1"/>
    </source>
</evidence>
<dbReference type="AlphaFoldDB" id="A0A815H5B5"/>